<evidence type="ECO:0000313" key="4">
    <source>
        <dbReference type="Proteomes" id="UP000588051"/>
    </source>
</evidence>
<feature type="transmembrane region" description="Helical" evidence="2">
    <location>
        <begin position="13"/>
        <end position="32"/>
    </location>
</feature>
<proteinExistence type="predicted"/>
<evidence type="ECO:0000256" key="1">
    <source>
        <dbReference type="SAM" id="MobiDB-lite"/>
    </source>
</evidence>
<dbReference type="AlphaFoldDB" id="A0A850Q8A1"/>
<keyword evidence="4" id="KW-1185">Reference proteome</keyword>
<feature type="region of interest" description="Disordered" evidence="1">
    <location>
        <begin position="198"/>
        <end position="227"/>
    </location>
</feature>
<protein>
    <submittedName>
        <fullName evidence="3">Uncharacterized protein</fullName>
    </submittedName>
</protein>
<organism evidence="3 4">
    <name type="scientific">Undibacterium oligocarboniphilum</name>
    <dbReference type="NCBI Taxonomy" id="666702"/>
    <lineage>
        <taxon>Bacteria</taxon>
        <taxon>Pseudomonadati</taxon>
        <taxon>Pseudomonadota</taxon>
        <taxon>Betaproteobacteria</taxon>
        <taxon>Burkholderiales</taxon>
        <taxon>Oxalobacteraceae</taxon>
        <taxon>Undibacterium</taxon>
    </lineage>
</organism>
<feature type="compositionally biased region" description="Low complexity" evidence="1">
    <location>
        <begin position="203"/>
        <end position="227"/>
    </location>
</feature>
<evidence type="ECO:0000313" key="3">
    <source>
        <dbReference type="EMBL" id="NVO76472.1"/>
    </source>
</evidence>
<evidence type="ECO:0000256" key="2">
    <source>
        <dbReference type="SAM" id="Phobius"/>
    </source>
</evidence>
<keyword evidence="2" id="KW-1133">Transmembrane helix</keyword>
<dbReference type="Proteomes" id="UP000588051">
    <property type="component" value="Unassembled WGS sequence"/>
</dbReference>
<name>A0A850Q8A1_9BURK</name>
<dbReference type="EMBL" id="JABXYJ010000001">
    <property type="protein sequence ID" value="NVO76472.1"/>
    <property type="molecule type" value="Genomic_DNA"/>
</dbReference>
<dbReference type="RefSeq" id="WP_176801738.1">
    <property type="nucleotide sequence ID" value="NZ_JABXYJ010000001.1"/>
</dbReference>
<sequence length="227" mass="24652">MADSLRAQLSNNIRLRIGLALIVATLGTYLTLDQSERVVKKQKEYRRLSVQLAQARQQATDTSWLVRSKEAGKALDELRTKDWTDSNHGLIQSKWNDYLQNLLLQEKAVNATVALSEALADDGAKTREDEAATVPGVSVMRAKLRFEALPRTLYSLLQIIDTNKQTMVVDSLTYNWVGTTGRAEMNLKALTRLSGQSGGQGAAGAADSATNSATNSANEASPAKGQS</sequence>
<keyword evidence="2" id="KW-0812">Transmembrane</keyword>
<gene>
    <name evidence="3" type="ORF">HV832_01325</name>
</gene>
<comment type="caution">
    <text evidence="3">The sequence shown here is derived from an EMBL/GenBank/DDBJ whole genome shotgun (WGS) entry which is preliminary data.</text>
</comment>
<accession>A0A850Q8A1</accession>
<keyword evidence="2" id="KW-0472">Membrane</keyword>
<reference evidence="3 4" key="1">
    <citation type="submission" date="2020-06" db="EMBL/GenBank/DDBJ databases">
        <authorList>
            <person name="Qiu C."/>
            <person name="Liu Z."/>
        </authorList>
    </citation>
    <scope>NUCLEOTIDE SEQUENCE [LARGE SCALE GENOMIC DNA]</scope>
    <source>
        <strain evidence="3 4">EM 1</strain>
    </source>
</reference>